<gene>
    <name evidence="7" type="ORF">SAMN05660831_02358</name>
</gene>
<feature type="transmembrane region" description="Helical" evidence="6">
    <location>
        <begin position="114"/>
        <end position="134"/>
    </location>
</feature>
<evidence type="ECO:0000256" key="1">
    <source>
        <dbReference type="ARBA" id="ARBA00004141"/>
    </source>
</evidence>
<dbReference type="GO" id="GO:0016020">
    <property type="term" value="C:membrane"/>
    <property type="evidence" value="ECO:0007669"/>
    <property type="project" value="UniProtKB-SubCell"/>
</dbReference>
<evidence type="ECO:0000256" key="5">
    <source>
        <dbReference type="ARBA" id="ARBA00023136"/>
    </source>
</evidence>
<evidence type="ECO:0000313" key="7">
    <source>
        <dbReference type="EMBL" id="SFD81291.1"/>
    </source>
</evidence>
<dbReference type="Pfam" id="PF03073">
    <property type="entry name" value="TspO_MBR"/>
    <property type="match status" value="1"/>
</dbReference>
<reference evidence="7 8" key="1">
    <citation type="submission" date="2016-10" db="EMBL/GenBank/DDBJ databases">
        <authorList>
            <person name="de Groot N.N."/>
        </authorList>
    </citation>
    <scope>NUCLEOTIDE SEQUENCE [LARGE SCALE GENOMIC DNA]</scope>
    <source>
        <strain evidence="7 8">HL3</strain>
    </source>
</reference>
<dbReference type="RefSeq" id="WP_240308120.1">
    <property type="nucleotide sequence ID" value="NZ_FOMJ01000009.1"/>
</dbReference>
<organism evidence="7 8">
    <name type="scientific">Thiohalospira halophila DSM 15071</name>
    <dbReference type="NCBI Taxonomy" id="1123397"/>
    <lineage>
        <taxon>Bacteria</taxon>
        <taxon>Pseudomonadati</taxon>
        <taxon>Pseudomonadota</taxon>
        <taxon>Gammaproteobacteria</taxon>
        <taxon>Thiohalospirales</taxon>
        <taxon>Thiohalospiraceae</taxon>
        <taxon>Thiohalospira</taxon>
    </lineage>
</organism>
<dbReference type="EMBL" id="FOMJ01000009">
    <property type="protein sequence ID" value="SFD81291.1"/>
    <property type="molecule type" value="Genomic_DNA"/>
</dbReference>
<evidence type="ECO:0000256" key="2">
    <source>
        <dbReference type="ARBA" id="ARBA00007524"/>
    </source>
</evidence>
<evidence type="ECO:0000256" key="6">
    <source>
        <dbReference type="SAM" id="Phobius"/>
    </source>
</evidence>
<dbReference type="InterPro" id="IPR004307">
    <property type="entry name" value="TspO_MBR"/>
</dbReference>
<keyword evidence="8" id="KW-1185">Reference proteome</keyword>
<keyword evidence="5 6" id="KW-0472">Membrane</keyword>
<dbReference type="PIRSF" id="PIRSF005859">
    <property type="entry name" value="PBR"/>
    <property type="match status" value="1"/>
</dbReference>
<dbReference type="CDD" id="cd15904">
    <property type="entry name" value="TSPO_MBR"/>
    <property type="match status" value="1"/>
</dbReference>
<evidence type="ECO:0000313" key="8">
    <source>
        <dbReference type="Proteomes" id="UP000198611"/>
    </source>
</evidence>
<dbReference type="PANTHER" id="PTHR10057">
    <property type="entry name" value="PERIPHERAL-TYPE BENZODIAZEPINE RECEPTOR"/>
    <property type="match status" value="1"/>
</dbReference>
<proteinExistence type="inferred from homology"/>
<keyword evidence="3 6" id="KW-0812">Transmembrane</keyword>
<dbReference type="GO" id="GO:0033013">
    <property type="term" value="P:tetrapyrrole metabolic process"/>
    <property type="evidence" value="ECO:0007669"/>
    <property type="project" value="UniProtKB-ARBA"/>
</dbReference>
<dbReference type="PANTHER" id="PTHR10057:SF0">
    <property type="entry name" value="TRANSLOCATOR PROTEIN"/>
    <property type="match status" value="1"/>
</dbReference>
<dbReference type="AlphaFoldDB" id="A0A1I1VDX2"/>
<feature type="transmembrane region" description="Helical" evidence="6">
    <location>
        <begin position="54"/>
        <end position="75"/>
    </location>
</feature>
<evidence type="ECO:0000256" key="4">
    <source>
        <dbReference type="ARBA" id="ARBA00022989"/>
    </source>
</evidence>
<dbReference type="FunFam" id="1.20.1260.100:FF:000001">
    <property type="entry name" value="translocator protein 2"/>
    <property type="match status" value="1"/>
</dbReference>
<evidence type="ECO:0000256" key="3">
    <source>
        <dbReference type="ARBA" id="ARBA00022692"/>
    </source>
</evidence>
<comment type="similarity">
    <text evidence="2">Belongs to the TspO/BZRP family.</text>
</comment>
<dbReference type="STRING" id="1123397.SAMN05660831_02358"/>
<name>A0A1I1VDX2_9GAMM</name>
<protein>
    <submittedName>
        <fullName evidence="7">TspO and MBR related proteins</fullName>
    </submittedName>
</protein>
<feature type="transmembrane region" description="Helical" evidence="6">
    <location>
        <begin position="87"/>
        <end position="108"/>
    </location>
</feature>
<keyword evidence="4 6" id="KW-1133">Transmembrane helix</keyword>
<comment type="subcellular location">
    <subcellularLocation>
        <location evidence="1">Membrane</location>
        <topology evidence="1">Multi-pass membrane protein</topology>
    </subcellularLocation>
</comment>
<sequence length="166" mass="18714">MSETAPNPWTQRLMLLGLLVLCLATGAVGGAITRPALDPWYRELTRPFFTPPDIAFPIVWNLLFVLMAVAAWRVWRVAGFSWDRETPHPLALFFVQLGLNLGWSVVFFGLQSPGWALVEIVFLLAAILATWRAFTEFDRVAGWLFVPYIAWVGYATLLNASIVYLN</sequence>
<dbReference type="InterPro" id="IPR038330">
    <property type="entry name" value="TspO/MBR-related_sf"/>
</dbReference>
<feature type="transmembrane region" description="Helical" evidence="6">
    <location>
        <begin position="141"/>
        <end position="165"/>
    </location>
</feature>
<accession>A0A1I1VDX2</accession>
<dbReference type="Proteomes" id="UP000198611">
    <property type="component" value="Unassembled WGS sequence"/>
</dbReference>
<dbReference type="Gene3D" id="1.20.1260.100">
    <property type="entry name" value="TspO/MBR protein"/>
    <property type="match status" value="1"/>
</dbReference>